<evidence type="ECO:0000313" key="1">
    <source>
        <dbReference type="EMBL" id="EGJ30933.1"/>
    </source>
</evidence>
<dbReference type="PANTHER" id="PTHR34614:SF2">
    <property type="entry name" value="TRANSPOSASE IS4-LIKE DOMAIN-CONTAINING PROTEIN"/>
    <property type="match status" value="1"/>
</dbReference>
<gene>
    <name evidence="1" type="ORF">LYNGBM3L_45170</name>
</gene>
<sequence length="80" mass="9224">MGIADLPLYLRDSDRNEPDQAIFAQLIRQFPEQWQCEALFVADAAVYSEENLQSLRDLQWLSRVPATIKAAQQLMEQLSE</sequence>
<dbReference type="OrthoDB" id="467786at2"/>
<name>F4XX48_9CYAN</name>
<proteinExistence type="predicted"/>
<reference evidence="2" key="1">
    <citation type="journal article" date="2011" name="Proc. Natl. Acad. Sci. U.S.A.">
        <title>Genomic insights into the physiology and ecology of the marine filamentous cyanobacterium Lyngbya majuscula.</title>
        <authorList>
            <person name="Jones A.C."/>
            <person name="Monroe E.A."/>
            <person name="Podell S."/>
            <person name="Hess W.R."/>
            <person name="Klages S."/>
            <person name="Esquenazi E."/>
            <person name="Niessen S."/>
            <person name="Hoover H."/>
            <person name="Rothmann M."/>
            <person name="Lasken R.S."/>
            <person name="Yates J.R.III."/>
            <person name="Reinhardt R."/>
            <person name="Kube M."/>
            <person name="Burkart M.D."/>
            <person name="Allen E.E."/>
            <person name="Dorrestein P.C."/>
            <person name="Gerwick W.H."/>
            <person name="Gerwick L."/>
        </authorList>
    </citation>
    <scope>NUCLEOTIDE SEQUENCE [LARGE SCALE GENOMIC DNA]</scope>
    <source>
        <strain evidence="2">3L</strain>
    </source>
</reference>
<keyword evidence="2" id="KW-1185">Reference proteome</keyword>
<dbReference type="EMBL" id="GL890945">
    <property type="protein sequence ID" value="EGJ30933.1"/>
    <property type="molecule type" value="Genomic_DNA"/>
</dbReference>
<accession>F4XX48</accession>
<evidence type="ECO:0000313" key="2">
    <source>
        <dbReference type="Proteomes" id="UP000003959"/>
    </source>
</evidence>
<organism evidence="1 2">
    <name type="scientific">Moorena producens 3L</name>
    <dbReference type="NCBI Taxonomy" id="489825"/>
    <lineage>
        <taxon>Bacteria</taxon>
        <taxon>Bacillati</taxon>
        <taxon>Cyanobacteriota</taxon>
        <taxon>Cyanophyceae</taxon>
        <taxon>Coleofasciculales</taxon>
        <taxon>Coleofasciculaceae</taxon>
        <taxon>Moorena</taxon>
    </lineage>
</organism>
<dbReference type="eggNOG" id="COG5421">
    <property type="taxonomic scope" value="Bacteria"/>
</dbReference>
<dbReference type="HOGENOM" id="CLU_2585816_0_0_3"/>
<protein>
    <recommendedName>
        <fullName evidence="3">Transposase IS4-like domain-containing protein</fullName>
    </recommendedName>
</protein>
<dbReference type="PANTHER" id="PTHR34614">
    <property type="match status" value="1"/>
</dbReference>
<dbReference type="Proteomes" id="UP000003959">
    <property type="component" value="Unassembled WGS sequence"/>
</dbReference>
<evidence type="ECO:0008006" key="3">
    <source>
        <dbReference type="Google" id="ProtNLM"/>
    </source>
</evidence>
<dbReference type="AlphaFoldDB" id="F4XX48"/>